<keyword evidence="3" id="KW-1185">Reference proteome</keyword>
<name>A0A8H6X9Y2_9AGAR</name>
<comment type="caution">
    <text evidence="2">The sequence shown here is derived from an EMBL/GenBank/DDBJ whole genome shotgun (WGS) entry which is preliminary data.</text>
</comment>
<dbReference type="EMBL" id="JACAZI010000022">
    <property type="protein sequence ID" value="KAF7337157.1"/>
    <property type="molecule type" value="Genomic_DNA"/>
</dbReference>
<dbReference type="OrthoDB" id="4742101at2759"/>
<evidence type="ECO:0000313" key="3">
    <source>
        <dbReference type="Proteomes" id="UP000620124"/>
    </source>
</evidence>
<feature type="region of interest" description="Disordered" evidence="1">
    <location>
        <begin position="1"/>
        <end position="23"/>
    </location>
</feature>
<dbReference type="Proteomes" id="UP000620124">
    <property type="component" value="Unassembled WGS sequence"/>
</dbReference>
<reference evidence="2" key="1">
    <citation type="submission" date="2020-05" db="EMBL/GenBank/DDBJ databases">
        <title>Mycena genomes resolve the evolution of fungal bioluminescence.</title>
        <authorList>
            <person name="Tsai I.J."/>
        </authorList>
    </citation>
    <scope>NUCLEOTIDE SEQUENCE</scope>
    <source>
        <strain evidence="2">CCC161011</strain>
    </source>
</reference>
<feature type="region of interest" description="Disordered" evidence="1">
    <location>
        <begin position="30"/>
        <end position="49"/>
    </location>
</feature>
<evidence type="ECO:0000313" key="2">
    <source>
        <dbReference type="EMBL" id="KAF7337157.1"/>
    </source>
</evidence>
<gene>
    <name evidence="2" type="ORF">MVEN_02153700</name>
</gene>
<proteinExistence type="predicted"/>
<evidence type="ECO:0000256" key="1">
    <source>
        <dbReference type="SAM" id="MobiDB-lite"/>
    </source>
</evidence>
<accession>A0A8H6X9Y2</accession>
<dbReference type="AlphaFoldDB" id="A0A8H6X9Y2"/>
<protein>
    <submittedName>
        <fullName evidence="2">Uncharacterized protein</fullName>
    </submittedName>
</protein>
<organism evidence="2 3">
    <name type="scientific">Mycena venus</name>
    <dbReference type="NCBI Taxonomy" id="2733690"/>
    <lineage>
        <taxon>Eukaryota</taxon>
        <taxon>Fungi</taxon>
        <taxon>Dikarya</taxon>
        <taxon>Basidiomycota</taxon>
        <taxon>Agaricomycotina</taxon>
        <taxon>Agaricomycetes</taxon>
        <taxon>Agaricomycetidae</taxon>
        <taxon>Agaricales</taxon>
        <taxon>Marasmiineae</taxon>
        <taxon>Mycenaceae</taxon>
        <taxon>Mycena</taxon>
    </lineage>
</organism>
<sequence length="376" mass="40713">MSADPADTAMSSSPPSPLTPLTPQSVVRDLLPHLPSHPKPAAPSSSAMSKLDFPKLNEELTSMAIHSWLGRCEDTYETWQALNPDKTMAPCMLITLVGLKMEESTVATWWNENREKLKKLEAWVEFAQEVKDRFVPSNWRMVALATFYSVQQGQLTFPAFVKALQNTCNALVGAGQGWVISDAILKNHLLFHSHPILRLRVMGQQTLLFTTMKVDTLIATMSSTWDSLLAEGIIKAPRAAPAPTPLLIPSLPMALSTSLPTPTSAVPLSSSSGLATLTHAKKEALHAANGCYHCRKTLQTPGWIKHHSNNCTGDPALGIPPRSVTAVVASVVPTGFTSAYDSDGGYGLVAVVMPAYNPDKDDFSFGTDDSDLSRHN</sequence>